<dbReference type="SUPFAM" id="SSF51735">
    <property type="entry name" value="NAD(P)-binding Rossmann-fold domains"/>
    <property type="match status" value="1"/>
</dbReference>
<sequence>MHIVILGGNGGIGAALTAHYLHLQAQVSVFSRAALADTSLPGLQHFLYQPEMLEQPQSPLHEALKTVFSQPVDLVFCCLGLLHQDQLQPEKSIRQLSAAGLRQAFEVNTVLPALWLQAVWPWLSKSPQVKLCWLSAKVGSITDNQAGGWHSYRASKAALNMLVRCASIELKRSLPQATLVALHPGTTDTSMSKPFQRNLPAGQLQHPADTARRLAATVADLTPAQTGALLHWDGSVLPY</sequence>
<dbReference type="InterPro" id="IPR051468">
    <property type="entry name" value="Fungal_SecMetab_SDRs"/>
</dbReference>
<reference evidence="1 2" key="1">
    <citation type="submission" date="2024-09" db="EMBL/GenBank/DDBJ databases">
        <authorList>
            <person name="Sun Q."/>
            <person name="Mori K."/>
        </authorList>
    </citation>
    <scope>NUCLEOTIDE SEQUENCE [LARGE SCALE GENOMIC DNA]</scope>
    <source>
        <strain evidence="1 2">KCTC 23315</strain>
    </source>
</reference>
<dbReference type="Pfam" id="PF00106">
    <property type="entry name" value="adh_short"/>
    <property type="match status" value="1"/>
</dbReference>
<keyword evidence="2" id="KW-1185">Reference proteome</keyword>
<dbReference type="Gene3D" id="3.40.50.720">
    <property type="entry name" value="NAD(P)-binding Rossmann-like Domain"/>
    <property type="match status" value="1"/>
</dbReference>
<gene>
    <name evidence="1" type="ORF">ACFFJP_00585</name>
</gene>
<dbReference type="PANTHER" id="PTHR43544">
    <property type="entry name" value="SHORT-CHAIN DEHYDROGENASE/REDUCTASE"/>
    <property type="match status" value="1"/>
</dbReference>
<dbReference type="Proteomes" id="UP001589813">
    <property type="component" value="Unassembled WGS sequence"/>
</dbReference>
<evidence type="ECO:0000313" key="1">
    <source>
        <dbReference type="EMBL" id="MFC0046779.1"/>
    </source>
</evidence>
<dbReference type="InterPro" id="IPR002347">
    <property type="entry name" value="SDR_fam"/>
</dbReference>
<dbReference type="PANTHER" id="PTHR43544:SF12">
    <property type="entry name" value="NAD(P)-BINDING ROSSMANN-FOLD SUPERFAMILY PROTEIN"/>
    <property type="match status" value="1"/>
</dbReference>
<protein>
    <submittedName>
        <fullName evidence="1">SDR family NAD(P)-dependent oxidoreductase</fullName>
    </submittedName>
</protein>
<accession>A0ABV6B8R9</accession>
<organism evidence="1 2">
    <name type="scientific">Rheinheimera tilapiae</name>
    <dbReference type="NCBI Taxonomy" id="875043"/>
    <lineage>
        <taxon>Bacteria</taxon>
        <taxon>Pseudomonadati</taxon>
        <taxon>Pseudomonadota</taxon>
        <taxon>Gammaproteobacteria</taxon>
        <taxon>Chromatiales</taxon>
        <taxon>Chromatiaceae</taxon>
        <taxon>Rheinheimera</taxon>
    </lineage>
</organism>
<dbReference type="RefSeq" id="WP_377239360.1">
    <property type="nucleotide sequence ID" value="NZ_JBHLXP010000001.1"/>
</dbReference>
<dbReference type="EMBL" id="JBHLXP010000001">
    <property type="protein sequence ID" value="MFC0046779.1"/>
    <property type="molecule type" value="Genomic_DNA"/>
</dbReference>
<dbReference type="InterPro" id="IPR036291">
    <property type="entry name" value="NAD(P)-bd_dom_sf"/>
</dbReference>
<comment type="caution">
    <text evidence="1">The sequence shown here is derived from an EMBL/GenBank/DDBJ whole genome shotgun (WGS) entry which is preliminary data.</text>
</comment>
<dbReference type="PRINTS" id="PR00081">
    <property type="entry name" value="GDHRDH"/>
</dbReference>
<evidence type="ECO:0000313" key="2">
    <source>
        <dbReference type="Proteomes" id="UP001589813"/>
    </source>
</evidence>
<name>A0ABV6B8R9_9GAMM</name>
<proteinExistence type="predicted"/>